<evidence type="ECO:0000313" key="1">
    <source>
        <dbReference type="EMBL" id="GAA0713691.1"/>
    </source>
</evidence>
<accession>A0ABN1IHF7</accession>
<reference evidence="1 2" key="1">
    <citation type="journal article" date="2019" name="Int. J. Syst. Evol. Microbiol.">
        <title>The Global Catalogue of Microorganisms (GCM) 10K type strain sequencing project: providing services to taxonomists for standard genome sequencing and annotation.</title>
        <authorList>
            <consortium name="The Broad Institute Genomics Platform"/>
            <consortium name="The Broad Institute Genome Sequencing Center for Infectious Disease"/>
            <person name="Wu L."/>
            <person name="Ma J."/>
        </authorList>
    </citation>
    <scope>NUCLEOTIDE SEQUENCE [LARGE SCALE GENOMIC DNA]</scope>
    <source>
        <strain evidence="1 2">JCM 15421</strain>
    </source>
</reference>
<evidence type="ECO:0000313" key="2">
    <source>
        <dbReference type="Proteomes" id="UP001501523"/>
    </source>
</evidence>
<dbReference type="Proteomes" id="UP001501523">
    <property type="component" value="Unassembled WGS sequence"/>
</dbReference>
<protein>
    <recommendedName>
        <fullName evidence="3">Class I SAM-dependent methyltransferase</fullName>
    </recommendedName>
</protein>
<dbReference type="Gene3D" id="3.40.50.150">
    <property type="entry name" value="Vaccinia Virus protein VP39"/>
    <property type="match status" value="1"/>
</dbReference>
<keyword evidence="2" id="KW-1185">Reference proteome</keyword>
<dbReference type="Pfam" id="PF13489">
    <property type="entry name" value="Methyltransf_23"/>
    <property type="match status" value="1"/>
</dbReference>
<sequence length="217" mass="24185">MIYLDPPPTPDDLRVLYEESVQFADPHYTDPERVASILEYYGGAVRGLGLLPAPGERVLEIGAGLAWVSRACKVLEPRVVTVAQDVSAECEAGCEWVDQYHVGTIATLDNREPFRLASMTHVIEHLVDPAAMLGEVAKRLAPGGKLFITAPFRPTGWRLSDGLAGWRDYSYLHVPAHVTYFSRAWFDSEAPRHRLRVAHWDATHEHGQAFELVLAKS</sequence>
<dbReference type="CDD" id="cd02440">
    <property type="entry name" value="AdoMet_MTases"/>
    <property type="match status" value="1"/>
</dbReference>
<gene>
    <name evidence="1" type="ORF">GCM10009105_17330</name>
</gene>
<comment type="caution">
    <text evidence="1">The sequence shown here is derived from an EMBL/GenBank/DDBJ whole genome shotgun (WGS) entry which is preliminary data.</text>
</comment>
<organism evidence="1 2">
    <name type="scientific">Dokdonella soli</name>
    <dbReference type="NCBI Taxonomy" id="529810"/>
    <lineage>
        <taxon>Bacteria</taxon>
        <taxon>Pseudomonadati</taxon>
        <taxon>Pseudomonadota</taxon>
        <taxon>Gammaproteobacteria</taxon>
        <taxon>Lysobacterales</taxon>
        <taxon>Rhodanobacteraceae</taxon>
        <taxon>Dokdonella</taxon>
    </lineage>
</organism>
<name>A0ABN1IHF7_9GAMM</name>
<dbReference type="EMBL" id="BAAAEU010000007">
    <property type="protein sequence ID" value="GAA0713691.1"/>
    <property type="molecule type" value="Genomic_DNA"/>
</dbReference>
<evidence type="ECO:0008006" key="3">
    <source>
        <dbReference type="Google" id="ProtNLM"/>
    </source>
</evidence>
<proteinExistence type="predicted"/>
<dbReference type="InterPro" id="IPR029063">
    <property type="entry name" value="SAM-dependent_MTases_sf"/>
</dbReference>
<dbReference type="SUPFAM" id="SSF53335">
    <property type="entry name" value="S-adenosyl-L-methionine-dependent methyltransferases"/>
    <property type="match status" value="1"/>
</dbReference>